<dbReference type="InterPro" id="IPR011576">
    <property type="entry name" value="Pyridox_Oxase_N"/>
</dbReference>
<name>A0A7W7B239_9SPHN</name>
<proteinExistence type="predicted"/>
<comment type="caution">
    <text evidence="2">The sequence shown here is derived from an EMBL/GenBank/DDBJ whole genome shotgun (WGS) entry which is preliminary data.</text>
</comment>
<dbReference type="Pfam" id="PF01243">
    <property type="entry name" value="PNPOx_N"/>
    <property type="match status" value="1"/>
</dbReference>
<dbReference type="InterPro" id="IPR012349">
    <property type="entry name" value="Split_barrel_FMN-bd"/>
</dbReference>
<dbReference type="Proteomes" id="UP000566324">
    <property type="component" value="Unassembled WGS sequence"/>
</dbReference>
<dbReference type="SUPFAM" id="SSF50475">
    <property type="entry name" value="FMN-binding split barrel"/>
    <property type="match status" value="1"/>
</dbReference>
<evidence type="ECO:0000313" key="3">
    <source>
        <dbReference type="Proteomes" id="UP000566324"/>
    </source>
</evidence>
<sequence length="195" mass="21872">MFGPRSRALQEAAGSRASYARMEAGAGDIDVLTDREIEFILARDSFYMASMSEGGWPYVQHRGGPFGFLRRIQGNRIGFADYRGNRQYLSAANLAADDRAALFLMDYPNRRRLKLIGHAHGSDDPADIAALMAPDYGAVPERAFLIDVVGFDWNCPQHITPRFTEAEIERGTQPLLDELARLRARVEELEGNRHD</sequence>
<evidence type="ECO:0000313" key="2">
    <source>
        <dbReference type="EMBL" id="MBB4632577.1"/>
    </source>
</evidence>
<dbReference type="EMBL" id="JACHNZ010000023">
    <property type="protein sequence ID" value="MBB4632577.1"/>
    <property type="molecule type" value="Genomic_DNA"/>
</dbReference>
<dbReference type="PANTHER" id="PTHR42815:SF2">
    <property type="entry name" value="FAD-BINDING, PUTATIVE (AFU_ORTHOLOGUE AFUA_6G07600)-RELATED"/>
    <property type="match status" value="1"/>
</dbReference>
<protein>
    <recommendedName>
        <fullName evidence="1">Pyridoxamine 5'-phosphate oxidase N-terminal domain-containing protein</fullName>
    </recommendedName>
</protein>
<organism evidence="2 3">
    <name type="scientific">Sphingosinicella soli</name>
    <dbReference type="NCBI Taxonomy" id="333708"/>
    <lineage>
        <taxon>Bacteria</taxon>
        <taxon>Pseudomonadati</taxon>
        <taxon>Pseudomonadota</taxon>
        <taxon>Alphaproteobacteria</taxon>
        <taxon>Sphingomonadales</taxon>
        <taxon>Sphingosinicellaceae</taxon>
        <taxon>Sphingosinicella</taxon>
    </lineage>
</organism>
<accession>A0A7W7B239</accession>
<dbReference type="Gene3D" id="2.30.110.10">
    <property type="entry name" value="Electron Transport, Fmn-binding Protein, Chain A"/>
    <property type="match status" value="1"/>
</dbReference>
<dbReference type="AlphaFoldDB" id="A0A7W7B239"/>
<reference evidence="2 3" key="1">
    <citation type="submission" date="2020-08" db="EMBL/GenBank/DDBJ databases">
        <title>Genomic Encyclopedia of Type Strains, Phase IV (KMG-IV): sequencing the most valuable type-strain genomes for metagenomic binning, comparative biology and taxonomic classification.</title>
        <authorList>
            <person name="Goeker M."/>
        </authorList>
    </citation>
    <scope>NUCLEOTIDE SEQUENCE [LARGE SCALE GENOMIC DNA]</scope>
    <source>
        <strain evidence="2 3">DSM 17328</strain>
    </source>
</reference>
<dbReference type="PANTHER" id="PTHR42815">
    <property type="entry name" value="FAD-BINDING, PUTATIVE (AFU_ORTHOLOGUE AFUA_6G07600)-RELATED"/>
    <property type="match status" value="1"/>
</dbReference>
<keyword evidence="3" id="KW-1185">Reference proteome</keyword>
<gene>
    <name evidence="2" type="ORF">GGQ98_002203</name>
</gene>
<evidence type="ECO:0000259" key="1">
    <source>
        <dbReference type="Pfam" id="PF01243"/>
    </source>
</evidence>
<feature type="domain" description="Pyridoxamine 5'-phosphate oxidase N-terminal" evidence="1">
    <location>
        <begin position="38"/>
        <end position="131"/>
    </location>
</feature>